<accession>A0A9P8A9C2</accession>
<evidence type="ECO:0000313" key="23">
    <source>
        <dbReference type="Proteomes" id="UP000717515"/>
    </source>
</evidence>
<keyword evidence="14" id="KW-0413">Isomerase</keyword>
<dbReference type="PRINTS" id="PR01176">
    <property type="entry name" value="GABABRECEPTR"/>
</dbReference>
<evidence type="ECO:0000313" key="22">
    <source>
        <dbReference type="EMBL" id="KAG9325021.1"/>
    </source>
</evidence>
<keyword evidence="20" id="KW-0732">Signal</keyword>
<dbReference type="EMBL" id="JAIFTL010000050">
    <property type="protein sequence ID" value="KAG9325021.1"/>
    <property type="molecule type" value="Genomic_DNA"/>
</dbReference>
<reference evidence="22" key="1">
    <citation type="submission" date="2021-07" db="EMBL/GenBank/DDBJ databases">
        <title>Draft genome of Mortierella alpina, strain LL118, isolated from an aspen leaf litter sample.</title>
        <authorList>
            <person name="Yang S."/>
            <person name="Vinatzer B.A."/>
        </authorList>
    </citation>
    <scope>NUCLEOTIDE SEQUENCE</scope>
    <source>
        <strain evidence="22">LL118</strain>
    </source>
</reference>
<proteinExistence type="inferred from homology"/>
<dbReference type="GO" id="GO:0016020">
    <property type="term" value="C:membrane"/>
    <property type="evidence" value="ECO:0007669"/>
    <property type="project" value="UniProtKB-SubCell"/>
</dbReference>
<feature type="transmembrane region" description="Helical" evidence="19">
    <location>
        <begin position="573"/>
        <end position="598"/>
    </location>
</feature>
<evidence type="ECO:0000256" key="19">
    <source>
        <dbReference type="SAM" id="Phobius"/>
    </source>
</evidence>
<feature type="compositionally biased region" description="Polar residues" evidence="18">
    <location>
        <begin position="1082"/>
        <end position="1094"/>
    </location>
</feature>
<feature type="transmembrane region" description="Helical" evidence="19">
    <location>
        <begin position="682"/>
        <end position="702"/>
    </location>
</feature>
<evidence type="ECO:0000256" key="7">
    <source>
        <dbReference type="ARBA" id="ARBA00022553"/>
    </source>
</evidence>
<dbReference type="GO" id="GO:0004610">
    <property type="term" value="F:phosphoacetylglucosamine mutase activity"/>
    <property type="evidence" value="ECO:0007669"/>
    <property type="project" value="UniProtKB-EC"/>
</dbReference>
<dbReference type="EC" id="5.4.2.3" evidence="6"/>
<keyword evidence="11 19" id="KW-1133">Transmembrane helix</keyword>
<dbReference type="Pfam" id="PF21405">
    <property type="entry name" value="AMG1_II"/>
    <property type="match status" value="1"/>
</dbReference>
<dbReference type="FunFam" id="3.40.120.10:FF:000038">
    <property type="entry name" value="Phosphoacetylglucosamine mutase"/>
    <property type="match status" value="1"/>
</dbReference>
<keyword evidence="13" id="KW-0325">Glycoprotein</keyword>
<evidence type="ECO:0000256" key="5">
    <source>
        <dbReference type="ARBA" id="ARBA00010231"/>
    </source>
</evidence>
<dbReference type="Gene3D" id="3.40.120.10">
    <property type="entry name" value="Alpha-D-Glucose-1,6-Bisphosphate, subunit A, domain 3"/>
    <property type="match status" value="2"/>
</dbReference>
<dbReference type="Pfam" id="PF21404">
    <property type="entry name" value="AMG1_III"/>
    <property type="match status" value="1"/>
</dbReference>
<dbReference type="InterPro" id="IPR049023">
    <property type="entry name" value="AMG1_II"/>
</dbReference>
<dbReference type="GO" id="GO:0006048">
    <property type="term" value="P:UDP-N-acetylglucosamine biosynthetic process"/>
    <property type="evidence" value="ECO:0007669"/>
    <property type="project" value="TreeGrafter"/>
</dbReference>
<evidence type="ECO:0000256" key="20">
    <source>
        <dbReference type="SAM" id="SignalP"/>
    </source>
</evidence>
<feature type="transmembrane region" description="Helical" evidence="19">
    <location>
        <begin position="642"/>
        <end position="661"/>
    </location>
</feature>
<keyword evidence="10" id="KW-0460">Magnesium</keyword>
<dbReference type="InterPro" id="IPR005844">
    <property type="entry name" value="A-D-PHexomutase_a/b/a-I"/>
</dbReference>
<dbReference type="InterPro" id="IPR028082">
    <property type="entry name" value="Peripla_BP_I"/>
</dbReference>
<dbReference type="Pfam" id="PF02878">
    <property type="entry name" value="PGM_PMM_I"/>
    <property type="match status" value="1"/>
</dbReference>
<keyword evidence="12 19" id="KW-0472">Membrane</keyword>
<feature type="domain" description="G-protein coupled receptors family 3 profile" evidence="21">
    <location>
        <begin position="573"/>
        <end position="832"/>
    </location>
</feature>
<dbReference type="FunFam" id="3.30.310.50:FF:000003">
    <property type="entry name" value="Phosphoacetylglucosamine mutase"/>
    <property type="match status" value="1"/>
</dbReference>
<dbReference type="CDD" id="cd15047">
    <property type="entry name" value="7tmC_GABA-B-like"/>
    <property type="match status" value="1"/>
</dbReference>
<evidence type="ECO:0000256" key="6">
    <source>
        <dbReference type="ARBA" id="ARBA00012731"/>
    </source>
</evidence>
<protein>
    <recommendedName>
        <fullName evidence="6">phosphoacetylglucosamine mutase</fullName>
        <ecNumber evidence="6">5.4.2.3</ecNumber>
    </recommendedName>
    <alternativeName>
        <fullName evidence="17">Acetylglucosamine phosphomutase</fullName>
    </alternativeName>
    <alternativeName>
        <fullName evidence="16">N-acetylglucosamine-phosphate mutase</fullName>
    </alternativeName>
</protein>
<dbReference type="InterPro" id="IPR017978">
    <property type="entry name" value="GPCR_3_C"/>
</dbReference>
<sequence length="1735" mass="190342">MRIARATRRVPYMAFLLHLFLLQTHHSAAASHNPSKSSSLSPIPLRQQLPAAEILSSWPQNHPSSDSVHRDVVPLMKRQNPDNIASTPIIQAGVAATPITPANTPQGLILPQNQPNASMRVFPYTPMTGANNSLYLTPNITSREGLVEIKVGVILPYSLPNNLTQQLAYSGTSAIRLAVSEINEKRLIAGAYITLVLKDSFNGMDAENSGAAQAIFSTVALLQADGGVSGVIGDVSSALTVQSALLTSRLSIPQCSFSAGSTQLSSKEDYGHFFRTIPTELMFGRVMMDFVANRGWKRIAVFYTGDALGSEMMDSIEYQAKKKNITVGYRRTFWEMGTSSDVGPGLDALKESGQQVVLVAAVGIPQIRLVMEAVRKGLFSKDYVWLTINQVTESLLGMDGTPIKPSDLNGLFMFDNMLRLHGYPPYEEFLDKWAALNPAEYPYAGERDISSNEAQAYSCMMVMANGFANAVKGNWTALHLLASGRLGSKLGPLAMNTNYTGPGGPMLFDDDGDIVYGNFILYNFQNGRVVSIGTSYSGVVNITSSPMYFDGTFNTPSDSAPLRVLNPTFTSSIGMVIISIAGLSIIFSLLTMGIVIVYRDSQVIKASSPLFCCLELCGFILLYFSAIMGLDIPNNFECIARPFTMNVGFVLVVSNIVAKNFRVYRIFHNIYVTKRVIRDSHLLKIVGSILAVNLIIMAVWFIKTPPTLQQNIMEDFTTYWDCNSQAGKSAPFFITLFIYNVVLLLVATYLAYRNRNVAANYNECRQIAFVVYNILLSGCIAMPTVFLPKNQYLTKFFLSNVVLLFGTTVSLMFMFLPKLWKLFSQIERSMQKGGAAEGSDESSFDGLFNNSSRVGWIGAGGSNIGGTGSSICGYMPGGRKGSVGTLEDAKCDTLKESHMGYMGVKFQNRYLPFLASWCMRNVMLYPGDKYFTAYELGRPESARTFSYTSVSIFSRENNTYILRVRGRGLHDFLMQVRDEERLLHWFSLFENRQGNTYSSGASINGGNNTMMFQGHLPLTLTQTRAESDNTLHADSNSLRVTSLHRSASAGKPSSCLVSSPSRRSPSPQRQYQPHLQNHRHTLSSYTMATFTGSPRGSYYETEQPRRMLEPSSKQTALGPLDRESSSQPRHPMDSARTPTRHHHTRQENTPEDQEVEDEMAEQQLYFGTDAIGKQGNGNDARRKSSSAMASINIDNLNALSDTHPKPNVTFVYGTAGMRTKAELLDSVVFRMGILAALRSKKLDGKAIGCMITASHNPACDNGVKLVDPLGEMLESVWEGHGTALANAESNEKLSEVIHSMVNTHKIDLTKPANVVFGRDTRPSGEALAAAFVDGLKVLDANTTDYGIVTTPQLHYIVRCLNTAGTPEAYGEPTAEGYYKKLAAAFKTLVEGKTRLSPLILDCANGVGAPKFKEFLPYLGETFAVKMMNDEVDDASKLNLNSGADFVKTQQRAPPGLKLTAEDRCASFDGDADRIVYYYQDEDGTFKLLDGDKIAGLSAMYIIDLVKAAGIDSISVGVVQTAYANGASTQYLRNTLNVPVSCVPTGVKHLHHEAMKYDVGVYFEANGHGTVVFSPSALKTIHTAEGSSPAQAVAIRSLRALSEVINQAVGDAFSDLLLVETILTQRQWTPKVWDQAYTDLPNRLVKVVVQDRSIFKTVDAERKLVEPAGLQDAIDAIVLKFRDGRSFVRPSGTEDVVRVYAEAATRPEADELAFRIAGLVFDYNSNGSGPRPREFI</sequence>
<dbReference type="SUPFAM" id="SSF53738">
    <property type="entry name" value="Phosphoglucomutase, first 3 domains"/>
    <property type="match status" value="3"/>
</dbReference>
<evidence type="ECO:0000256" key="18">
    <source>
        <dbReference type="SAM" id="MobiDB-lite"/>
    </source>
</evidence>
<feature type="region of interest" description="Disordered" evidence="18">
    <location>
        <begin position="1042"/>
        <end position="1158"/>
    </location>
</feature>
<evidence type="ECO:0000256" key="3">
    <source>
        <dbReference type="ARBA" id="ARBA00004141"/>
    </source>
</evidence>
<comment type="catalytic activity">
    <reaction evidence="1">
        <text>N-acetyl-alpha-D-glucosamine 1-phosphate = N-acetyl-D-glucosamine 6-phosphate</text>
        <dbReference type="Rhea" id="RHEA:23804"/>
        <dbReference type="ChEBI" id="CHEBI:57513"/>
        <dbReference type="ChEBI" id="CHEBI:57776"/>
        <dbReference type="EC" id="5.4.2.3"/>
    </reaction>
</comment>
<evidence type="ECO:0000256" key="2">
    <source>
        <dbReference type="ARBA" id="ARBA00001946"/>
    </source>
</evidence>
<dbReference type="InterPro" id="IPR005843">
    <property type="entry name" value="A-D-PHexomutase_C"/>
</dbReference>
<comment type="similarity">
    <text evidence="5">Belongs to the phosphohexose mutase family.</text>
</comment>
<dbReference type="Pfam" id="PF00408">
    <property type="entry name" value="PGM_PMM_IV"/>
    <property type="match status" value="1"/>
</dbReference>
<feature type="chain" id="PRO_5040361799" description="phosphoacetylglucosamine mutase" evidence="20">
    <location>
        <begin position="31"/>
        <end position="1735"/>
    </location>
</feature>
<comment type="caution">
    <text evidence="22">The sequence shown here is derived from an EMBL/GenBank/DDBJ whole genome shotgun (WGS) entry which is preliminary data.</text>
</comment>
<evidence type="ECO:0000259" key="21">
    <source>
        <dbReference type="PROSITE" id="PS50259"/>
    </source>
</evidence>
<evidence type="ECO:0000256" key="10">
    <source>
        <dbReference type="ARBA" id="ARBA00022842"/>
    </source>
</evidence>
<evidence type="ECO:0000256" key="1">
    <source>
        <dbReference type="ARBA" id="ARBA00000558"/>
    </source>
</evidence>
<evidence type="ECO:0000256" key="8">
    <source>
        <dbReference type="ARBA" id="ARBA00022692"/>
    </source>
</evidence>
<dbReference type="SUPFAM" id="SSF53822">
    <property type="entry name" value="Periplasmic binding protein-like I"/>
    <property type="match status" value="1"/>
</dbReference>
<dbReference type="PROSITE" id="PS50259">
    <property type="entry name" value="G_PROTEIN_RECEP_F3_4"/>
    <property type="match status" value="1"/>
</dbReference>
<feature type="region of interest" description="Disordered" evidence="18">
    <location>
        <begin position="1167"/>
        <end position="1186"/>
    </location>
</feature>
<dbReference type="GO" id="GO:0005975">
    <property type="term" value="P:carbohydrate metabolic process"/>
    <property type="evidence" value="ECO:0007669"/>
    <property type="project" value="InterPro"/>
</dbReference>
<evidence type="ECO:0000256" key="16">
    <source>
        <dbReference type="ARBA" id="ARBA00031926"/>
    </source>
</evidence>
<comment type="cofactor">
    <cofactor evidence="2">
        <name>Mg(2+)</name>
        <dbReference type="ChEBI" id="CHEBI:18420"/>
    </cofactor>
</comment>
<evidence type="ECO:0000256" key="9">
    <source>
        <dbReference type="ARBA" id="ARBA00022723"/>
    </source>
</evidence>
<name>A0A9P8A9C2_MORAP</name>
<dbReference type="Pfam" id="PF00003">
    <property type="entry name" value="7tm_3"/>
    <property type="match status" value="1"/>
</dbReference>
<comment type="pathway">
    <text evidence="4">Nucleotide-sugar biosynthesis; UDP-N-acetyl-alpha-D-glucosamine biosynthesis; N-acetyl-alpha-D-glucosamine 1-phosphate from alpha-D-glucosamine 6-phosphate (route I): step 2/2.</text>
</comment>
<dbReference type="CDD" id="cd03086">
    <property type="entry name" value="PGM3"/>
    <property type="match status" value="1"/>
</dbReference>
<dbReference type="PANTHER" id="PTHR45955:SF1">
    <property type="entry name" value="PHOSPHOACETYLGLUCOSAMINE MUTASE"/>
    <property type="match status" value="1"/>
</dbReference>
<dbReference type="FunFam" id="3.40.120.10:FF:000023">
    <property type="entry name" value="Phosphoacetylglucosamine mutase"/>
    <property type="match status" value="1"/>
</dbReference>
<evidence type="ECO:0000256" key="15">
    <source>
        <dbReference type="ARBA" id="ARBA00023277"/>
    </source>
</evidence>
<dbReference type="Gene3D" id="3.30.310.50">
    <property type="entry name" value="Alpha-D-phosphohexomutase, C-terminal domain"/>
    <property type="match status" value="1"/>
</dbReference>
<feature type="compositionally biased region" description="Acidic residues" evidence="18">
    <location>
        <begin position="1149"/>
        <end position="1158"/>
    </location>
</feature>
<comment type="subcellular location">
    <subcellularLocation>
        <location evidence="3">Membrane</location>
        <topology evidence="3">Multi-pass membrane protein</topology>
    </subcellularLocation>
</comment>
<evidence type="ECO:0000256" key="4">
    <source>
        <dbReference type="ARBA" id="ARBA00004865"/>
    </source>
</evidence>
<feature type="signal peptide" evidence="20">
    <location>
        <begin position="1"/>
        <end position="30"/>
    </location>
</feature>
<dbReference type="InterPro" id="IPR049022">
    <property type="entry name" value="AMG1_III"/>
</dbReference>
<feature type="transmembrane region" description="Helical" evidence="19">
    <location>
        <begin position="792"/>
        <end position="816"/>
    </location>
</feature>
<keyword evidence="9" id="KW-0479">Metal-binding</keyword>
<dbReference type="Pfam" id="PF01094">
    <property type="entry name" value="ANF_receptor"/>
    <property type="match status" value="1"/>
</dbReference>
<evidence type="ECO:0000256" key="11">
    <source>
        <dbReference type="ARBA" id="ARBA00022989"/>
    </source>
</evidence>
<gene>
    <name evidence="22" type="ORF">KVV02_001020</name>
</gene>
<evidence type="ECO:0000256" key="13">
    <source>
        <dbReference type="ARBA" id="ARBA00023180"/>
    </source>
</evidence>
<dbReference type="Gene3D" id="3.40.50.2300">
    <property type="match status" value="2"/>
</dbReference>
<feature type="transmembrane region" description="Helical" evidence="19">
    <location>
        <begin position="730"/>
        <end position="752"/>
    </location>
</feature>
<dbReference type="InterPro" id="IPR001828">
    <property type="entry name" value="ANF_lig-bd_rcpt"/>
</dbReference>
<feature type="transmembrane region" description="Helical" evidence="19">
    <location>
        <begin position="610"/>
        <end position="630"/>
    </location>
</feature>
<dbReference type="SUPFAM" id="SSF55957">
    <property type="entry name" value="Phosphoglucomutase, C-terminal domain"/>
    <property type="match status" value="1"/>
</dbReference>
<dbReference type="GO" id="GO:0004930">
    <property type="term" value="F:G protein-coupled receptor activity"/>
    <property type="evidence" value="ECO:0007669"/>
    <property type="project" value="InterPro"/>
</dbReference>
<dbReference type="Proteomes" id="UP000717515">
    <property type="component" value="Unassembled WGS sequence"/>
</dbReference>
<dbReference type="InterPro" id="IPR016055">
    <property type="entry name" value="A-D-PHexomutase_a/b/a-I/II/III"/>
</dbReference>
<organism evidence="22 23">
    <name type="scientific">Mortierella alpina</name>
    <name type="common">Oleaginous fungus</name>
    <name type="synonym">Mortierella renispora</name>
    <dbReference type="NCBI Taxonomy" id="64518"/>
    <lineage>
        <taxon>Eukaryota</taxon>
        <taxon>Fungi</taxon>
        <taxon>Fungi incertae sedis</taxon>
        <taxon>Mucoromycota</taxon>
        <taxon>Mortierellomycotina</taxon>
        <taxon>Mortierellomycetes</taxon>
        <taxon>Mortierellales</taxon>
        <taxon>Mortierellaceae</taxon>
        <taxon>Mortierella</taxon>
    </lineage>
</organism>
<keyword evidence="15" id="KW-0119">Carbohydrate metabolism</keyword>
<dbReference type="PANTHER" id="PTHR45955">
    <property type="entry name" value="PHOSPHOACETYLGLUCOSAMINE MUTASE"/>
    <property type="match status" value="1"/>
</dbReference>
<evidence type="ECO:0000256" key="17">
    <source>
        <dbReference type="ARBA" id="ARBA00032065"/>
    </source>
</evidence>
<feature type="compositionally biased region" description="Low complexity" evidence="18">
    <location>
        <begin position="1052"/>
        <end position="1073"/>
    </location>
</feature>
<evidence type="ECO:0000256" key="12">
    <source>
        <dbReference type="ARBA" id="ARBA00023136"/>
    </source>
</evidence>
<dbReference type="InterPro" id="IPR036900">
    <property type="entry name" value="A-D-PHexomutase_C_sf"/>
</dbReference>
<dbReference type="InterPro" id="IPR016657">
    <property type="entry name" value="PAGM"/>
</dbReference>
<keyword evidence="8 19" id="KW-0812">Transmembrane</keyword>
<evidence type="ECO:0000256" key="14">
    <source>
        <dbReference type="ARBA" id="ARBA00023235"/>
    </source>
</evidence>
<dbReference type="GO" id="GO:0046872">
    <property type="term" value="F:metal ion binding"/>
    <property type="evidence" value="ECO:0007669"/>
    <property type="project" value="UniProtKB-KW"/>
</dbReference>
<dbReference type="CDD" id="cd06268">
    <property type="entry name" value="PBP1_ABC_transporter_LIVBP-like"/>
    <property type="match status" value="1"/>
</dbReference>
<keyword evidence="7" id="KW-0597">Phosphoprotein</keyword>